<name>A0AAV9TQ80_9PEZI</name>
<evidence type="ECO:0000313" key="6">
    <source>
        <dbReference type="EMBL" id="KAK6224771.1"/>
    </source>
</evidence>
<organism evidence="6 7">
    <name type="scientific">Colletotrichum tabaci</name>
    <dbReference type="NCBI Taxonomy" id="1209068"/>
    <lineage>
        <taxon>Eukaryota</taxon>
        <taxon>Fungi</taxon>
        <taxon>Dikarya</taxon>
        <taxon>Ascomycota</taxon>
        <taxon>Pezizomycotina</taxon>
        <taxon>Sordariomycetes</taxon>
        <taxon>Hypocreomycetidae</taxon>
        <taxon>Glomerellales</taxon>
        <taxon>Glomerellaceae</taxon>
        <taxon>Colletotrichum</taxon>
        <taxon>Colletotrichum destructivum species complex</taxon>
    </lineage>
</organism>
<dbReference type="EMBL" id="JASAOK010000044">
    <property type="protein sequence ID" value="KAK6212976.1"/>
    <property type="molecule type" value="Genomic_DNA"/>
</dbReference>
<evidence type="ECO:0000313" key="4">
    <source>
        <dbReference type="EMBL" id="KAK6219599.1"/>
    </source>
</evidence>
<dbReference type="EMBL" id="JASAOK010000016">
    <property type="protein sequence ID" value="KAK6223179.1"/>
    <property type="molecule type" value="Genomic_DNA"/>
</dbReference>
<feature type="compositionally biased region" description="Pro residues" evidence="1">
    <location>
        <begin position="332"/>
        <end position="365"/>
    </location>
</feature>
<keyword evidence="7" id="KW-1185">Reference proteome</keyword>
<dbReference type="AlphaFoldDB" id="A0AAV9TQ80"/>
<evidence type="ECO:0000313" key="7">
    <source>
        <dbReference type="Proteomes" id="UP001327957"/>
    </source>
</evidence>
<feature type="compositionally biased region" description="Acidic residues" evidence="1">
    <location>
        <begin position="305"/>
        <end position="314"/>
    </location>
</feature>
<accession>A0AAV9TQ80</accession>
<evidence type="ECO:0000313" key="3">
    <source>
        <dbReference type="EMBL" id="KAK6213007.1"/>
    </source>
</evidence>
<feature type="region of interest" description="Disordered" evidence="1">
    <location>
        <begin position="248"/>
        <end position="383"/>
    </location>
</feature>
<sequence length="477" mass="52693">MSVILRVANVIKAEYKPEEGFAEVNGDGPPCINCLGRLHRDVNELTCCTGTHTARCLACVVDRKKCSAVPRELWGAAQKTWNTFTDYRIYDSNGELSPRERWRIVAALERLSAAWVKIAQYIADPSQGGLRGINIDQMTVQELASNREHLSLLALINAGILTDKDDIVKRLDQLQPAYLRDDSRAIALRSTLKFLIRDCYLVHRPGDRERDLEEFEEWPAFRNLLPTYVGNPVPTCAVAVAGSAPVARGAGTATPQKRTNNAQSASKKASASRKRRRSLSESPSAQASVRQRGRRAVPADRSPSPEEEEDSEPEEPIHSRAPTEDSEDSTPSPEPELPPRSPADGPPSPRPEAPQPSPEPGPAPPDSVRSASSRSASPDLLWDLRPISTAFFNTYSDEDMAEIREIRRRVDEVTAARAALRLDGINPTGRVPGVPRAERRRLREYEDRKEEAKAETVALGVVWYDPDDEDEGEDGGA</sequence>
<feature type="compositionally biased region" description="Polar residues" evidence="1">
    <location>
        <begin position="253"/>
        <end position="263"/>
    </location>
</feature>
<reference evidence="6 7" key="1">
    <citation type="submission" date="2023-04" db="EMBL/GenBank/DDBJ databases">
        <title>Colletotrichum tabacum stain YC1 causing leaf anthracnose on Nicotiana tabacum(L.) cv.</title>
        <authorList>
            <person name="Ji Z."/>
            <person name="Wang M."/>
            <person name="Zhang J."/>
            <person name="Wang N."/>
            <person name="Zhou Z."/>
        </authorList>
    </citation>
    <scope>NUCLEOTIDE SEQUENCE [LARGE SCALE GENOMIC DNA]</scope>
    <source>
        <strain evidence="6 7">YC1</strain>
    </source>
</reference>
<protein>
    <submittedName>
        <fullName evidence="6">Uncharacterized protein</fullName>
    </submittedName>
</protein>
<evidence type="ECO:0000313" key="5">
    <source>
        <dbReference type="EMBL" id="KAK6223179.1"/>
    </source>
</evidence>
<dbReference type="EMBL" id="JASAOK010000012">
    <property type="protein sequence ID" value="KAK6224771.1"/>
    <property type="molecule type" value="Genomic_DNA"/>
</dbReference>
<proteinExistence type="predicted"/>
<dbReference type="Proteomes" id="UP001327957">
    <property type="component" value="Unassembled WGS sequence"/>
</dbReference>
<evidence type="ECO:0000313" key="2">
    <source>
        <dbReference type="EMBL" id="KAK6212976.1"/>
    </source>
</evidence>
<feature type="compositionally biased region" description="Polar residues" evidence="1">
    <location>
        <begin position="280"/>
        <end position="289"/>
    </location>
</feature>
<dbReference type="EMBL" id="JASAOK010000044">
    <property type="protein sequence ID" value="KAK6213007.1"/>
    <property type="molecule type" value="Genomic_DNA"/>
</dbReference>
<dbReference type="EMBL" id="JASAOK010000030">
    <property type="protein sequence ID" value="KAK6219599.1"/>
    <property type="molecule type" value="Genomic_DNA"/>
</dbReference>
<gene>
    <name evidence="6" type="ORF">QIS74_03098</name>
    <name evidence="5" type="ORF">QIS74_04024</name>
    <name evidence="4" type="ORF">QIS74_05101</name>
    <name evidence="2" type="ORF">QIS74_08978</name>
    <name evidence="3" type="ORF">QIS74_09009</name>
</gene>
<evidence type="ECO:0000256" key="1">
    <source>
        <dbReference type="SAM" id="MobiDB-lite"/>
    </source>
</evidence>
<comment type="caution">
    <text evidence="6">The sequence shown here is derived from an EMBL/GenBank/DDBJ whole genome shotgun (WGS) entry which is preliminary data.</text>
</comment>
<feature type="compositionally biased region" description="Low complexity" evidence="1">
    <location>
        <begin position="366"/>
        <end position="379"/>
    </location>
</feature>